<evidence type="ECO:0000313" key="1">
    <source>
        <dbReference type="EMBL" id="QJA98070.1"/>
    </source>
</evidence>
<protein>
    <submittedName>
        <fullName evidence="1">Uncharacterized protein</fullName>
    </submittedName>
</protein>
<sequence length="133" mass="14851">MQDKIEIKQTGVAEIVEDVVIEMLAEVPELDLWIHYDCPTLLTDLAIPKGAQHILTAFYNETNIKLCDGEDKVFKPTQSKFESLVLSQVMRLGISLCMSMHAARMLGGEAGVDKFVKLMTLKAIKEVIENADK</sequence>
<accession>A0A6M3LS75</accession>
<reference evidence="1" key="1">
    <citation type="submission" date="2020-03" db="EMBL/GenBank/DDBJ databases">
        <title>The deep terrestrial virosphere.</title>
        <authorList>
            <person name="Holmfeldt K."/>
            <person name="Nilsson E."/>
            <person name="Simone D."/>
            <person name="Lopez-Fernandez M."/>
            <person name="Wu X."/>
            <person name="de Brujin I."/>
            <person name="Lundin D."/>
            <person name="Andersson A."/>
            <person name="Bertilsson S."/>
            <person name="Dopson M."/>
        </authorList>
    </citation>
    <scope>NUCLEOTIDE SEQUENCE</scope>
    <source>
        <strain evidence="1">MM415B05725</strain>
    </source>
</reference>
<gene>
    <name evidence="1" type="ORF">MM415B05725_0003</name>
</gene>
<dbReference type="AlphaFoldDB" id="A0A6M3LS75"/>
<name>A0A6M3LS75_9ZZZZ</name>
<proteinExistence type="predicted"/>
<organism evidence="1">
    <name type="scientific">viral metagenome</name>
    <dbReference type="NCBI Taxonomy" id="1070528"/>
    <lineage>
        <taxon>unclassified sequences</taxon>
        <taxon>metagenomes</taxon>
        <taxon>organismal metagenomes</taxon>
    </lineage>
</organism>
<dbReference type="EMBL" id="MT143550">
    <property type="protein sequence ID" value="QJA98070.1"/>
    <property type="molecule type" value="Genomic_DNA"/>
</dbReference>